<evidence type="ECO:0000256" key="7">
    <source>
        <dbReference type="SAM" id="Phobius"/>
    </source>
</evidence>
<keyword evidence="3 7" id="KW-0812">Transmembrane</keyword>
<evidence type="ECO:0000256" key="3">
    <source>
        <dbReference type="ARBA" id="ARBA00022692"/>
    </source>
</evidence>
<evidence type="ECO:0000256" key="1">
    <source>
        <dbReference type="ARBA" id="ARBA00004127"/>
    </source>
</evidence>
<evidence type="ECO:0000256" key="5">
    <source>
        <dbReference type="ARBA" id="ARBA00023136"/>
    </source>
</evidence>
<reference evidence="9" key="1">
    <citation type="submission" date="2020-06" db="EMBL/GenBank/DDBJ databases">
        <authorList>
            <consortium name="Plant Systems Biology data submission"/>
        </authorList>
    </citation>
    <scope>NUCLEOTIDE SEQUENCE</scope>
    <source>
        <strain evidence="9">D6</strain>
    </source>
</reference>
<feature type="region of interest" description="Disordered" evidence="6">
    <location>
        <begin position="331"/>
        <end position="359"/>
    </location>
</feature>
<evidence type="ECO:0000256" key="6">
    <source>
        <dbReference type="SAM" id="MobiDB-lite"/>
    </source>
</evidence>
<dbReference type="PANTHER" id="PTHR31142:SF3">
    <property type="entry name" value="THH1_TOM1_TOM3 DOMAIN-CONTAINING PROTEIN"/>
    <property type="match status" value="1"/>
</dbReference>
<evidence type="ECO:0000313" key="10">
    <source>
        <dbReference type="Proteomes" id="UP001153069"/>
    </source>
</evidence>
<keyword evidence="10" id="KW-1185">Reference proteome</keyword>
<feature type="transmembrane region" description="Helical" evidence="7">
    <location>
        <begin position="142"/>
        <end position="163"/>
    </location>
</feature>
<comment type="caution">
    <text evidence="9">The sequence shown here is derived from an EMBL/GenBank/DDBJ whole genome shotgun (WGS) entry which is preliminary data.</text>
</comment>
<dbReference type="Pfam" id="PF06454">
    <property type="entry name" value="THH1_TOM1-3_dom"/>
    <property type="match status" value="1"/>
</dbReference>
<feature type="region of interest" description="Disordered" evidence="6">
    <location>
        <begin position="379"/>
        <end position="410"/>
    </location>
</feature>
<evidence type="ECO:0000256" key="4">
    <source>
        <dbReference type="ARBA" id="ARBA00022989"/>
    </source>
</evidence>
<protein>
    <recommendedName>
        <fullName evidence="8">THH1/TOM1/TOM3 domain-containing protein</fullName>
    </recommendedName>
</protein>
<dbReference type="InterPro" id="IPR040226">
    <property type="entry name" value="THH1/TOM1/TOM3"/>
</dbReference>
<feature type="domain" description="THH1/TOM1/TOM3" evidence="8">
    <location>
        <begin position="47"/>
        <end position="311"/>
    </location>
</feature>
<feature type="transmembrane region" description="Helical" evidence="7">
    <location>
        <begin position="253"/>
        <end position="276"/>
    </location>
</feature>
<evidence type="ECO:0000313" key="9">
    <source>
        <dbReference type="EMBL" id="CAB9507449.1"/>
    </source>
</evidence>
<feature type="transmembrane region" description="Helical" evidence="7">
    <location>
        <begin position="208"/>
        <end position="232"/>
    </location>
</feature>
<keyword evidence="4 7" id="KW-1133">Transmembrane helix</keyword>
<feature type="compositionally biased region" description="Acidic residues" evidence="6">
    <location>
        <begin position="400"/>
        <end position="410"/>
    </location>
</feature>
<organism evidence="9 10">
    <name type="scientific">Seminavis robusta</name>
    <dbReference type="NCBI Taxonomy" id="568900"/>
    <lineage>
        <taxon>Eukaryota</taxon>
        <taxon>Sar</taxon>
        <taxon>Stramenopiles</taxon>
        <taxon>Ochrophyta</taxon>
        <taxon>Bacillariophyta</taxon>
        <taxon>Bacillariophyceae</taxon>
        <taxon>Bacillariophycidae</taxon>
        <taxon>Naviculales</taxon>
        <taxon>Naviculaceae</taxon>
        <taxon>Seminavis</taxon>
    </lineage>
</organism>
<dbReference type="EMBL" id="CAICTM010000306">
    <property type="protein sequence ID" value="CAB9507449.1"/>
    <property type="molecule type" value="Genomic_DNA"/>
</dbReference>
<accession>A0A9N8DUS5</accession>
<dbReference type="Proteomes" id="UP001153069">
    <property type="component" value="Unassembled WGS sequence"/>
</dbReference>
<keyword evidence="5 7" id="KW-0472">Membrane</keyword>
<evidence type="ECO:0000256" key="2">
    <source>
        <dbReference type="ARBA" id="ARBA00006779"/>
    </source>
</evidence>
<dbReference type="GO" id="GO:0012505">
    <property type="term" value="C:endomembrane system"/>
    <property type="evidence" value="ECO:0007669"/>
    <property type="project" value="UniProtKB-SubCell"/>
</dbReference>
<comment type="similarity">
    <text evidence="2">Belongs to the plant tobamovirus multiplication TOM1 protein family.</text>
</comment>
<feature type="transmembrane region" description="Helical" evidence="7">
    <location>
        <begin position="288"/>
        <end position="311"/>
    </location>
</feature>
<feature type="transmembrane region" description="Helical" evidence="7">
    <location>
        <begin position="175"/>
        <end position="202"/>
    </location>
</feature>
<dbReference type="PANTHER" id="PTHR31142">
    <property type="entry name" value="TOBAMOVIRUS MULTIPLICATION PROTEIN 1-LIKE ISOFORM X1"/>
    <property type="match status" value="1"/>
</dbReference>
<sequence>MESYDSWDEEKTNYNRTPLALLLLHSRKLDHDNPPDGLTVTIDMMTVALVASAVLYMICFRLARHKLKVLHELQPQMTTKKLLILSVLLVSVLRIMTILGVAAMNMANVRAHYSLQPTGRGDKTQDFYDEAMTVLFDLPNCIVVSTYVLLTLVWAECFLEARFHTENSVYWKQRLLILFMIFNTLLYATQLILYACIFFSASHSLVRAILYAAITGISFVAVLLVLCFYVYLNIRFSGFPYRSEEQKASLARVSSVMTLWSFTRVIWGVATLLVYVDNVELLQDTDTPLWSFVVLFVVFFVCEIVPIVILLDYSYYMHILRGRFLPETAAESSQQPQHDDITPQHHPTNGTHHHHHGEADSLLLQRPLQTMDHLLLTSPHSITNNTTTNHSRRVRFLDAPPEEDPILETT</sequence>
<feature type="transmembrane region" description="Helical" evidence="7">
    <location>
        <begin position="83"/>
        <end position="104"/>
    </location>
</feature>
<proteinExistence type="inferred from homology"/>
<dbReference type="OrthoDB" id="161981at2759"/>
<name>A0A9N8DUS5_9STRA</name>
<dbReference type="AlphaFoldDB" id="A0A9N8DUS5"/>
<dbReference type="InterPro" id="IPR009457">
    <property type="entry name" value="THH1/TOM1/TOM3_dom"/>
</dbReference>
<comment type="subcellular location">
    <subcellularLocation>
        <location evidence="1">Endomembrane system</location>
        <topology evidence="1">Multi-pass membrane protein</topology>
    </subcellularLocation>
</comment>
<feature type="transmembrane region" description="Helical" evidence="7">
    <location>
        <begin position="44"/>
        <end position="63"/>
    </location>
</feature>
<evidence type="ECO:0000259" key="8">
    <source>
        <dbReference type="Pfam" id="PF06454"/>
    </source>
</evidence>
<gene>
    <name evidence="9" type="ORF">SEMRO_307_G113200.1</name>
</gene>